<dbReference type="OrthoDB" id="20982at2759"/>
<organism evidence="3 4">
    <name type="scientific">Bugula neritina</name>
    <name type="common">Brown bryozoan</name>
    <name type="synonym">Sertularia neritina</name>
    <dbReference type="NCBI Taxonomy" id="10212"/>
    <lineage>
        <taxon>Eukaryota</taxon>
        <taxon>Metazoa</taxon>
        <taxon>Spiralia</taxon>
        <taxon>Lophotrochozoa</taxon>
        <taxon>Bryozoa</taxon>
        <taxon>Gymnolaemata</taxon>
        <taxon>Cheilostomatida</taxon>
        <taxon>Flustrina</taxon>
        <taxon>Buguloidea</taxon>
        <taxon>Bugulidae</taxon>
        <taxon>Bugula</taxon>
    </lineage>
</organism>
<dbReference type="InterPro" id="IPR028171">
    <property type="entry name" value="Codanin-1_C"/>
</dbReference>
<dbReference type="GO" id="GO:0006325">
    <property type="term" value="P:chromatin organization"/>
    <property type="evidence" value="ECO:0007669"/>
    <property type="project" value="TreeGrafter"/>
</dbReference>
<protein>
    <submittedName>
        <fullName evidence="3">CDAN1</fullName>
    </submittedName>
</protein>
<dbReference type="AlphaFoldDB" id="A0A7J7JCR8"/>
<dbReference type="InterPro" id="IPR040031">
    <property type="entry name" value="Codanin-1"/>
</dbReference>
<dbReference type="PANTHER" id="PTHR28678:SF1">
    <property type="entry name" value="CODANIN-1"/>
    <property type="match status" value="1"/>
</dbReference>
<proteinExistence type="predicted"/>
<gene>
    <name evidence="3" type="ORF">EB796_018277</name>
</gene>
<evidence type="ECO:0000313" key="4">
    <source>
        <dbReference type="Proteomes" id="UP000593567"/>
    </source>
</evidence>
<feature type="domain" description="Codanin-1 C-terminal" evidence="2">
    <location>
        <begin position="919"/>
        <end position="996"/>
    </location>
</feature>
<reference evidence="3" key="1">
    <citation type="submission" date="2020-06" db="EMBL/GenBank/DDBJ databases">
        <title>Draft genome of Bugula neritina, a colonial animal packing powerful symbionts and potential medicines.</title>
        <authorList>
            <person name="Rayko M."/>
        </authorList>
    </citation>
    <scope>NUCLEOTIDE SEQUENCE [LARGE SCALE GENOMIC DNA]</scope>
    <source>
        <strain evidence="3">Kwan_BN1</strain>
    </source>
</reference>
<dbReference type="GO" id="GO:0005634">
    <property type="term" value="C:nucleus"/>
    <property type="evidence" value="ECO:0007669"/>
    <property type="project" value="TreeGrafter"/>
</dbReference>
<feature type="region of interest" description="Disordered" evidence="1">
    <location>
        <begin position="193"/>
        <end position="266"/>
    </location>
</feature>
<feature type="region of interest" description="Disordered" evidence="1">
    <location>
        <begin position="383"/>
        <end position="411"/>
    </location>
</feature>
<dbReference type="EMBL" id="VXIV02002718">
    <property type="protein sequence ID" value="KAF6023411.1"/>
    <property type="molecule type" value="Genomic_DNA"/>
</dbReference>
<sequence>MFSNADTVQVEHVLEEKSYCEKNNSNTYSDEMLMEKVKETLSLFCDLGIEQTLDNEEAVTGCKPIDSQISLPLDGHSNEAYGNEQLVSKFLTYIYNQIDGLIERCPIQSTSRSSTPVSVARQAPLARSEKTTTSQPCKVSDNKGSGANSKIFHAAAGSHCTDRSTPRKSVSGGKQTRRVQLFSANGSGNLESCVSPLSKVKSSPSREEFAPLRFSTPSHSSASQHNGQSSLTLADFITPERRKKKRHERKQTSRTVNSPSYGSWASGVGEGEITPLQGNALSNGVSNCSQILDQTDIINGSKEISNSEPSELSAATQLREDNPKPSRRITPTVVKEDTVWHKFKQQAVFAPCSPKKCVSAPTPGRFDAERQQLREKKAQFMTLVTETSSKSPQDPATPSKSYSSKLSSEQCVEPQPDLVTFTTQLDKAASTFASLISGGKTPNITTDLHLLTQVLCCQVPENSVNEERTSDWASLKLLHSVHNGVYFAIAVLRNSQVLQYLLDSGIARLISENDRVGRFDSAFAAHLQPSKLDHLSCAGNTSAFSSVSFQADTDNAKNFPSERAFIVFKKQRDLFYEIKRDWDSNHSVPGWSFKIKCSQKIFQLLNNGGVDVSNYVHLARLFVNQLIISCLRGVDEGWRGADEESVSLLSNLKQSQPEKYRKLRERFVMPLSTSTHLNTEAMFTGQEHFFKLFIDIANDVTFTQHLKDLLTLRLLDLNQTEFEDFNEPDSDLIAALGIFSDCILTSRLLAKFLGYLNFLPYACSEKLTLALDKQYQLLRECSAPPLDVSQLLATAMQESRCRILIPWLVQYLSHADPYTVSMPYYKQVLTSLWRYFQQLKILLRHKQCIADVLLQYVSLSWLFNLSHFDHTHIDNQKDVEVTGLFSGNSLVSLNLVYKCSDILRCVKGVLVEYVMGMKSKVGVSRKIKPLTADSSESLTLKMRASASTESASNLQLILEDNFFQNQPASLKKSAGFIAERVSSSYIKEFRADTLAKNLLEYRLQVYNHASQVPAQEELKEKLASVITSKAKILWSDLYEEAVKGVKQYFNARVPEILKLLLPSSTESYVVKICTAVIYRQGYNRVVQWLEANLTLDYITSELNHELTKYCRNSGKNAAPDVVTEVFAQLKFDHSDSSPSPSDTLMQLQLFTGKVLSNPHRPIKPTDLETTLSQTVACITGRSDILSIALKTMCHLIVLLLVSVATHQAKVIAPETIRLLNTLFNVEELQIYWKEFITVVPSVDDCHNENSSLQAKLFNYILIQKSLPSSC</sequence>
<feature type="region of interest" description="Disordered" evidence="1">
    <location>
        <begin position="301"/>
        <end position="329"/>
    </location>
</feature>
<keyword evidence="4" id="KW-1185">Reference proteome</keyword>
<evidence type="ECO:0000259" key="2">
    <source>
        <dbReference type="Pfam" id="PF15296"/>
    </source>
</evidence>
<feature type="compositionally biased region" description="Polar residues" evidence="1">
    <location>
        <begin position="215"/>
        <end position="232"/>
    </location>
</feature>
<accession>A0A7J7JCR8</accession>
<name>A0A7J7JCR8_BUGNE</name>
<comment type="caution">
    <text evidence="3">The sequence shown here is derived from an EMBL/GenBank/DDBJ whole genome shotgun (WGS) entry which is preliminary data.</text>
</comment>
<feature type="compositionally biased region" description="Low complexity" evidence="1">
    <location>
        <begin position="193"/>
        <end position="203"/>
    </location>
</feature>
<evidence type="ECO:0000256" key="1">
    <source>
        <dbReference type="SAM" id="MobiDB-lite"/>
    </source>
</evidence>
<feature type="compositionally biased region" description="Low complexity" evidence="1">
    <location>
        <begin position="399"/>
        <end position="408"/>
    </location>
</feature>
<dbReference type="Proteomes" id="UP000593567">
    <property type="component" value="Unassembled WGS sequence"/>
</dbReference>
<dbReference type="PANTHER" id="PTHR28678">
    <property type="entry name" value="CODANIN-1"/>
    <property type="match status" value="1"/>
</dbReference>
<dbReference type="Pfam" id="PF15296">
    <property type="entry name" value="Codanin-1_C"/>
    <property type="match status" value="1"/>
</dbReference>
<feature type="compositionally biased region" description="Polar residues" evidence="1">
    <location>
        <begin position="131"/>
        <end position="148"/>
    </location>
</feature>
<evidence type="ECO:0000313" key="3">
    <source>
        <dbReference type="EMBL" id="KAF6023411.1"/>
    </source>
</evidence>
<feature type="compositionally biased region" description="Polar residues" evidence="1">
    <location>
        <begin position="383"/>
        <end position="398"/>
    </location>
</feature>
<feature type="compositionally biased region" description="Polar residues" evidence="1">
    <location>
        <begin position="301"/>
        <end position="316"/>
    </location>
</feature>
<feature type="compositionally biased region" description="Polar residues" evidence="1">
    <location>
        <begin position="253"/>
        <end position="263"/>
    </location>
</feature>
<feature type="region of interest" description="Disordered" evidence="1">
    <location>
        <begin position="112"/>
        <end position="176"/>
    </location>
</feature>